<accession>A0A8E2I4B8</accession>
<evidence type="ECO:0000259" key="3">
    <source>
        <dbReference type="Pfam" id="PF13240"/>
    </source>
</evidence>
<gene>
    <name evidence="4" type="ORF">BWZ43_22730</name>
</gene>
<feature type="region of interest" description="Disordered" evidence="1">
    <location>
        <begin position="440"/>
        <end position="467"/>
    </location>
</feature>
<dbReference type="RefSeq" id="WP_078111273.1">
    <property type="nucleotide sequence ID" value="NZ_CP065424.1"/>
</dbReference>
<dbReference type="Pfam" id="PF13240">
    <property type="entry name" value="Zn_Ribbon_1"/>
    <property type="match status" value="1"/>
</dbReference>
<dbReference type="AlphaFoldDB" id="A0A8E2I4B8"/>
<proteinExistence type="predicted"/>
<evidence type="ECO:0000313" key="4">
    <source>
        <dbReference type="EMBL" id="OOP66102.1"/>
    </source>
</evidence>
<feature type="transmembrane region" description="Helical" evidence="2">
    <location>
        <begin position="62"/>
        <end position="82"/>
    </location>
</feature>
<keyword evidence="2" id="KW-1133">Transmembrane helix</keyword>
<comment type="caution">
    <text evidence="4">The sequence shown here is derived from an EMBL/GenBank/DDBJ whole genome shotgun (WGS) entry which is preliminary data.</text>
</comment>
<keyword evidence="2" id="KW-0812">Transmembrane</keyword>
<feature type="domain" description="Zinc-ribbon" evidence="3">
    <location>
        <begin position="4"/>
        <end position="24"/>
    </location>
</feature>
<keyword evidence="5" id="KW-1185">Reference proteome</keyword>
<dbReference type="Proteomes" id="UP000189761">
    <property type="component" value="Unassembled WGS sequence"/>
</dbReference>
<evidence type="ECO:0000256" key="2">
    <source>
        <dbReference type="SAM" id="Phobius"/>
    </source>
</evidence>
<dbReference type="EMBL" id="MTLA01000372">
    <property type="protein sequence ID" value="OOP66102.1"/>
    <property type="molecule type" value="Genomic_DNA"/>
</dbReference>
<name>A0A8E2I4B8_9BACI</name>
<dbReference type="InterPro" id="IPR026870">
    <property type="entry name" value="Zinc_ribbon_dom"/>
</dbReference>
<evidence type="ECO:0000313" key="5">
    <source>
        <dbReference type="Proteomes" id="UP000189761"/>
    </source>
</evidence>
<feature type="compositionally biased region" description="Basic and acidic residues" evidence="1">
    <location>
        <begin position="440"/>
        <end position="451"/>
    </location>
</feature>
<keyword evidence="2" id="KW-0472">Membrane</keyword>
<organism evidence="4 5">
    <name type="scientific">Heyndrickxia oleronia</name>
    <dbReference type="NCBI Taxonomy" id="38875"/>
    <lineage>
        <taxon>Bacteria</taxon>
        <taxon>Bacillati</taxon>
        <taxon>Bacillota</taxon>
        <taxon>Bacilli</taxon>
        <taxon>Bacillales</taxon>
        <taxon>Bacillaceae</taxon>
        <taxon>Heyndrickxia</taxon>
    </lineage>
</organism>
<sequence>MNLCSKCGGQLKEDSKFCPSCGSSVGGGNQDSMQEASAALEAHIPLDEQEKQPARKPFKGKVIAILAAILLIGAGTVSAFVFKKSPKELYLLSEYNSFKNMTKEIDDNYGNSIAFQKDMLEKPSSSTVNISGNFKLDDALMTPEIEMVQEILNGVSIAVKSDQDPKKEAGHHTLSLNLDKEKALDVEVFQSKEQLGLKVPTLYDKALYLNTNEFGDFMRMSDPYYNGPDTLELSNTSLKDIEFTDSEKKYLATRYGKFLNDQLKDEYFTLEKGVEYKFKGETLKLRQVTLDMSPKEATTVLTNFLDHLKADKKFQDMLAKRFVELTKTQAMASEVNGEKMDGAWFKKEMNRAIDDIKDELKDKEVKGGIKSVLLINDKEQVVERKMTMGTEKGEEPVKLTISTKNVPYGDKKQFKEFHLLMNDYNSKEEVSIKVNNDIDEKKKEQRKEKLTAELSVSDPGEESGSIKFTMNSNYDGKMNEKHQVKRDFNIGFSGPNFVEIPSDFDLSGTINQTNDVNVKKNYQKDAMDIKLNVKAEGMGGSVSLKVDSETKLKDSLTIPKADQNGINITKITPEQMMDIQEKVMVNIQGLVESLGLQDMFTGPMDDEYYLEDEEYSGI</sequence>
<reference evidence="4 5" key="1">
    <citation type="submission" date="2017-01" db="EMBL/GenBank/DDBJ databases">
        <title>Draft genome sequence of Bacillus oleronius.</title>
        <authorList>
            <person name="Allam M."/>
        </authorList>
    </citation>
    <scope>NUCLEOTIDE SEQUENCE [LARGE SCALE GENOMIC DNA]</scope>
    <source>
        <strain evidence="4 5">DSM 9356</strain>
    </source>
</reference>
<protein>
    <recommendedName>
        <fullName evidence="3">Zinc-ribbon domain-containing protein</fullName>
    </recommendedName>
</protein>
<evidence type="ECO:0000256" key="1">
    <source>
        <dbReference type="SAM" id="MobiDB-lite"/>
    </source>
</evidence>